<evidence type="ECO:0008006" key="3">
    <source>
        <dbReference type="Google" id="ProtNLM"/>
    </source>
</evidence>
<dbReference type="Proteomes" id="UP000245655">
    <property type="component" value="Unassembled WGS sequence"/>
</dbReference>
<name>A0A2V1ZSK8_PSYIM</name>
<accession>A0A2V1ZSK8</accession>
<dbReference type="SUPFAM" id="SSF53335">
    <property type="entry name" value="S-adenosyl-L-methionine-dependent methyltransferases"/>
    <property type="match status" value="1"/>
</dbReference>
<reference evidence="1 2" key="1">
    <citation type="submission" date="2018-05" db="EMBL/GenBank/DDBJ databases">
        <title>Genomic Encyclopedia of Type Strains, Phase IV (KMG-IV): sequencing the most valuable type-strain genomes for metagenomic binning, comparative biology and taxonomic classification.</title>
        <authorList>
            <person name="Goeker M."/>
        </authorList>
    </citation>
    <scope>NUCLEOTIDE SEQUENCE [LARGE SCALE GENOMIC DNA]</scope>
    <source>
        <strain evidence="1 2">DSM 7229</strain>
    </source>
</reference>
<dbReference type="GeneID" id="60256075"/>
<protein>
    <recommendedName>
        <fullName evidence="3">Methyltransferase family protein</fullName>
    </recommendedName>
</protein>
<proteinExistence type="predicted"/>
<organism evidence="1 2">
    <name type="scientific">Psychrobacter immobilis</name>
    <dbReference type="NCBI Taxonomy" id="498"/>
    <lineage>
        <taxon>Bacteria</taxon>
        <taxon>Pseudomonadati</taxon>
        <taxon>Pseudomonadota</taxon>
        <taxon>Gammaproteobacteria</taxon>
        <taxon>Moraxellales</taxon>
        <taxon>Moraxellaceae</taxon>
        <taxon>Psychrobacter</taxon>
    </lineage>
</organism>
<gene>
    <name evidence="1" type="ORF">C8D84_1166</name>
</gene>
<dbReference type="EMBL" id="QGGM01000016">
    <property type="protein sequence ID" value="PWK06876.1"/>
    <property type="molecule type" value="Genomic_DNA"/>
</dbReference>
<dbReference type="Gene3D" id="3.40.50.150">
    <property type="entry name" value="Vaccinia Virus protein VP39"/>
    <property type="match status" value="1"/>
</dbReference>
<evidence type="ECO:0000313" key="2">
    <source>
        <dbReference type="Proteomes" id="UP000245655"/>
    </source>
</evidence>
<keyword evidence="2" id="KW-1185">Reference proteome</keyword>
<sequence>MEKINISDCERPLFTIDKMGEVVLYKNKVLRVINNEYVAQVLHLFECGFINEIVEKELFPRTIISSINIEGYQLVVEHEKISNWNYPYEWSFDMLKDAALTVLEINRVANIYGFEVLDGHAYNVVFNFNKPFYIDLGSFERKKEKQESWQGYRIFYNHLYIPLYLWSLGLSDLAHSLYLREGYIDSYEFFKVKYKPFASKNIYKLASTIEKLSLAKDNNIHSRVKNKNLLNIIFAIKRISDNKFNSLSLLKKVKKLKNPNKKTTWENYHNNLIPEEDDRFKRIKEIIYELPNVDSLLDLASNQGKFAEYIYRNTDIDNVIATDYDEQAVNIMYLRYKEKGIRILPILSNIVQPNSRKKDHSKSSRLKSDLVVALALTHHLILTQSMPLDYIFKTISSYSKKYVIIEFMPLGLYSGDLKDIPKLPEYYNYQWFKGEFSKIFDITHEEKLEINRYVFVGKIK</sequence>
<comment type="caution">
    <text evidence="1">The sequence shown here is derived from an EMBL/GenBank/DDBJ whole genome shotgun (WGS) entry which is preliminary data.</text>
</comment>
<dbReference type="RefSeq" id="WP_109592313.1">
    <property type="nucleotide sequence ID" value="NZ_CAJGZY010000016.1"/>
</dbReference>
<evidence type="ECO:0000313" key="1">
    <source>
        <dbReference type="EMBL" id="PWK06876.1"/>
    </source>
</evidence>
<dbReference type="InterPro" id="IPR029063">
    <property type="entry name" value="SAM-dependent_MTases_sf"/>
</dbReference>
<dbReference type="AlphaFoldDB" id="A0A2V1ZSK8"/>